<sequence>MAQQAPTPHASMVEETLFQLLCENPNLIVKWIVSKNRTYGVFYINTIVDQHLLQRDLLGRIATLEDRPSADEMAEHFPVGAVKEAEGLEAVAEQLLAGWVYLDAGPEAPGLLFYLYKPQQRNLSRPDIESQVLGPQLAFTETLTTNIGLLQGYVADPQLCQELHQVGVRTRTQVALFYMNEVTDDALVDRLRKRLGNLQIDGIIDSAVLAQLLDDHPYSIFPQMLLTERVDRVAFSLLEGKLVLLVAGSPFAIVCPVVFMDFFSSSEDHLVRWNMATFTRILRLAAMILSLGFTPMYVAALTFHYEIIPSAMVVPLAESRTRVPFPPLMEALFLEFTMELLREAGARLPTKVGQTIGIVGGIVIGQAAVQAGFTSNILIIIVALGALSSFTTPVYLMGITIRIVRFPLILLAGLLGGLGLVVGMSFIAIHLLRLSSLEQPYLYPVYPLRPANFKASVIRMPFAFLRRRTTFIRSEDQYRWQKKPPERKKDIDE</sequence>
<dbReference type="Proteomes" id="UP001589776">
    <property type="component" value="Unassembled WGS sequence"/>
</dbReference>
<keyword evidence="3" id="KW-1133">Transmembrane helix</keyword>
<keyword evidence="3" id="KW-0812">Transmembrane</keyword>
<dbReference type="PIRSF" id="PIRSF005690">
    <property type="entry name" value="GerBA"/>
    <property type="match status" value="1"/>
</dbReference>
<evidence type="ECO:0000256" key="2">
    <source>
        <dbReference type="ARBA" id="ARBA00023136"/>
    </source>
</evidence>
<feature type="transmembrane region" description="Helical" evidence="3">
    <location>
        <begin position="377"/>
        <end position="396"/>
    </location>
</feature>
<evidence type="ECO:0000313" key="4">
    <source>
        <dbReference type="EMBL" id="MFC0211993.1"/>
    </source>
</evidence>
<evidence type="ECO:0000256" key="1">
    <source>
        <dbReference type="ARBA" id="ARBA00005278"/>
    </source>
</evidence>
<feature type="transmembrane region" description="Helical" evidence="3">
    <location>
        <begin position="242"/>
        <end position="263"/>
    </location>
</feature>
<dbReference type="PANTHER" id="PTHR22550:SF5">
    <property type="entry name" value="LEUCINE ZIPPER PROTEIN 4"/>
    <property type="match status" value="1"/>
</dbReference>
<dbReference type="EMBL" id="JBHLWN010000025">
    <property type="protein sequence ID" value="MFC0211993.1"/>
    <property type="molecule type" value="Genomic_DNA"/>
</dbReference>
<protein>
    <submittedName>
        <fullName evidence="4">Spore germination protein</fullName>
    </submittedName>
</protein>
<feature type="transmembrane region" description="Helical" evidence="3">
    <location>
        <begin position="284"/>
        <end position="305"/>
    </location>
</feature>
<name>A0ABV6DH68_9BACL</name>
<dbReference type="InterPro" id="IPR004995">
    <property type="entry name" value="Spore_Ger"/>
</dbReference>
<gene>
    <name evidence="4" type="ORF">ACFFK0_05915</name>
</gene>
<dbReference type="InterPro" id="IPR050768">
    <property type="entry name" value="UPF0353/GerABKA_families"/>
</dbReference>
<dbReference type="Pfam" id="PF03323">
    <property type="entry name" value="GerA"/>
    <property type="match status" value="1"/>
</dbReference>
<feature type="transmembrane region" description="Helical" evidence="3">
    <location>
        <begin position="353"/>
        <end position="371"/>
    </location>
</feature>
<evidence type="ECO:0000256" key="3">
    <source>
        <dbReference type="SAM" id="Phobius"/>
    </source>
</evidence>
<comment type="caution">
    <text evidence="4">The sequence shown here is derived from an EMBL/GenBank/DDBJ whole genome shotgun (WGS) entry which is preliminary data.</text>
</comment>
<dbReference type="RefSeq" id="WP_377469043.1">
    <property type="nucleotide sequence ID" value="NZ_JBHLWN010000025.1"/>
</dbReference>
<comment type="similarity">
    <text evidence="1">Belongs to the GerABKA family.</text>
</comment>
<dbReference type="PANTHER" id="PTHR22550">
    <property type="entry name" value="SPORE GERMINATION PROTEIN"/>
    <property type="match status" value="1"/>
</dbReference>
<organism evidence="4 5">
    <name type="scientific">Paenibacillus chartarius</name>
    <dbReference type="NCBI Taxonomy" id="747481"/>
    <lineage>
        <taxon>Bacteria</taxon>
        <taxon>Bacillati</taxon>
        <taxon>Bacillota</taxon>
        <taxon>Bacilli</taxon>
        <taxon>Bacillales</taxon>
        <taxon>Paenibacillaceae</taxon>
        <taxon>Paenibacillus</taxon>
    </lineage>
</organism>
<accession>A0ABV6DH68</accession>
<proteinExistence type="inferred from homology"/>
<keyword evidence="5" id="KW-1185">Reference proteome</keyword>
<reference evidence="4 5" key="1">
    <citation type="submission" date="2024-09" db="EMBL/GenBank/DDBJ databases">
        <authorList>
            <person name="Sun Q."/>
            <person name="Mori K."/>
        </authorList>
    </citation>
    <scope>NUCLEOTIDE SEQUENCE [LARGE SCALE GENOMIC DNA]</scope>
    <source>
        <strain evidence="4 5">CCM 7759</strain>
    </source>
</reference>
<evidence type="ECO:0000313" key="5">
    <source>
        <dbReference type="Proteomes" id="UP001589776"/>
    </source>
</evidence>
<keyword evidence="2 3" id="KW-0472">Membrane</keyword>
<feature type="transmembrane region" description="Helical" evidence="3">
    <location>
        <begin position="408"/>
        <end position="432"/>
    </location>
</feature>